<gene>
    <name evidence="10" type="primary">cas1</name>
    <name evidence="11" type="ORF">HMPREF9015_00519</name>
</gene>
<evidence type="ECO:0000256" key="2">
    <source>
        <dbReference type="ARBA" id="ARBA00022723"/>
    </source>
</evidence>
<evidence type="ECO:0000256" key="4">
    <source>
        <dbReference type="ARBA" id="ARBA00022801"/>
    </source>
</evidence>
<evidence type="ECO:0000313" key="11">
    <source>
        <dbReference type="EMBL" id="ERK53439.1"/>
    </source>
</evidence>
<dbReference type="Pfam" id="PF01867">
    <property type="entry name" value="Cas_Cas1"/>
    <property type="match status" value="1"/>
</dbReference>
<dbReference type="GO" id="GO:0046872">
    <property type="term" value="F:metal ion binding"/>
    <property type="evidence" value="ECO:0007669"/>
    <property type="project" value="UniProtKB-UniRule"/>
</dbReference>
<dbReference type="Proteomes" id="UP000016626">
    <property type="component" value="Unassembled WGS sequence"/>
</dbReference>
<evidence type="ECO:0000313" key="12">
    <source>
        <dbReference type="Proteomes" id="UP000016626"/>
    </source>
</evidence>
<dbReference type="Gene3D" id="1.20.120.920">
    <property type="entry name" value="CRISPR-associated endonuclease Cas1, C-terminal domain"/>
    <property type="match status" value="1"/>
</dbReference>
<dbReference type="InterPro" id="IPR042206">
    <property type="entry name" value="CRISPR-assoc_Cas1_C"/>
</dbReference>
<feature type="binding site" evidence="10">
    <location>
        <position position="227"/>
    </location>
    <ligand>
        <name>Mn(2+)</name>
        <dbReference type="ChEBI" id="CHEBI:29035"/>
    </ligand>
</feature>
<evidence type="ECO:0000256" key="10">
    <source>
        <dbReference type="HAMAP-Rule" id="MF_01470"/>
    </source>
</evidence>
<sequence length="307" mass="36253">MIKMPNIIHITKADDLSISNNQLVMIDEDNNDEKNKISLNDISAIVIENCHCKISAILQLRLVENNIPIIICNEKHQPEIHLLGLFNHFQVTLRINEQIEWEKEKKEKLWSRIVENKIENQRALLEYLEKSDVSIERLKTYKENLKKDDVSAEHQEAIASRIYFQELYSNSFKRFDEDGVNSALNYGYMILRAIISSKIVAKGFHPSLGLHHKSQFNAYNFSDDIIEVFRPMVDYLVYMYKDILNEVKLSKEIRQKILLVAQQKVLFNNKKYDFFQAVDYYLDSIRNYFVKDEKVIIPTLSVMDYEY</sequence>
<dbReference type="InterPro" id="IPR050646">
    <property type="entry name" value="Cas1"/>
</dbReference>
<dbReference type="PANTHER" id="PTHR34353:SF2">
    <property type="entry name" value="CRISPR-ASSOCIATED ENDONUCLEASE CAS1 1"/>
    <property type="match status" value="1"/>
</dbReference>
<evidence type="ECO:0000256" key="9">
    <source>
        <dbReference type="ARBA" id="ARBA00038592"/>
    </source>
</evidence>
<keyword evidence="6 10" id="KW-0051">Antiviral defense</keyword>
<dbReference type="GO" id="GO:0016787">
    <property type="term" value="F:hydrolase activity"/>
    <property type="evidence" value="ECO:0007669"/>
    <property type="project" value="UniProtKB-KW"/>
</dbReference>
<dbReference type="HAMAP" id="MF_01470">
    <property type="entry name" value="Cas1"/>
    <property type="match status" value="1"/>
</dbReference>
<comment type="function">
    <text evidence="10">CRISPR (clustered regularly interspaced short palindromic repeat), is an adaptive immune system that provides protection against mobile genetic elements (viruses, transposable elements and conjugative plasmids). CRISPR clusters contain spacers, sequences complementary to antecedent mobile elements, and target invading nucleic acids. CRISPR clusters are transcribed and processed into CRISPR RNA (crRNA). Acts as a dsDNA endonuclease. Involved in the integration of spacer DNA into the CRISPR cassette.</text>
</comment>
<organism evidence="11 12">
    <name type="scientific">Leptotrichia wadei (strain F0279)</name>
    <dbReference type="NCBI Taxonomy" id="888055"/>
    <lineage>
        <taxon>Bacteria</taxon>
        <taxon>Fusobacteriati</taxon>
        <taxon>Fusobacteriota</taxon>
        <taxon>Fusobacteriia</taxon>
        <taxon>Fusobacteriales</taxon>
        <taxon>Leptotrichiaceae</taxon>
        <taxon>Leptotrichia</taxon>
    </lineage>
</organism>
<evidence type="ECO:0000256" key="3">
    <source>
        <dbReference type="ARBA" id="ARBA00022759"/>
    </source>
</evidence>
<dbReference type="PANTHER" id="PTHR34353">
    <property type="entry name" value="CRISPR-ASSOCIATED ENDONUCLEASE CAS1 1"/>
    <property type="match status" value="1"/>
</dbReference>
<proteinExistence type="inferred from homology"/>
<keyword evidence="1 10" id="KW-0540">Nuclease</keyword>
<dbReference type="eggNOG" id="COG1518">
    <property type="taxonomic scope" value="Bacteria"/>
</dbReference>
<evidence type="ECO:0000256" key="7">
    <source>
        <dbReference type="ARBA" id="ARBA00023125"/>
    </source>
</evidence>
<dbReference type="InterPro" id="IPR019855">
    <property type="entry name" value="CRISPR-assoc_Cas1_NMENI"/>
</dbReference>
<comment type="subunit">
    <text evidence="9 10">Homodimer, forms a heterotetramer with a Cas2 homodimer.</text>
</comment>
<accession>U2QBF7</accession>
<feature type="binding site" evidence="10">
    <location>
        <position position="156"/>
    </location>
    <ligand>
        <name>Mn(2+)</name>
        <dbReference type="ChEBI" id="CHEBI:29035"/>
    </ligand>
</feature>
<dbReference type="AlphaFoldDB" id="U2QBF7"/>
<dbReference type="GO" id="GO:0051607">
    <property type="term" value="P:defense response to virus"/>
    <property type="evidence" value="ECO:0007669"/>
    <property type="project" value="UniProtKB-UniRule"/>
</dbReference>
<dbReference type="GO" id="GO:0004520">
    <property type="term" value="F:DNA endonuclease activity"/>
    <property type="evidence" value="ECO:0007669"/>
    <property type="project" value="InterPro"/>
</dbReference>
<keyword evidence="8 10" id="KW-0464">Manganese</keyword>
<keyword evidence="2 10" id="KW-0479">Metal-binding</keyword>
<protein>
    <recommendedName>
        <fullName evidence="10">CRISPR-associated endonuclease Cas1</fullName>
        <ecNumber evidence="10">3.1.-.-</ecNumber>
    </recommendedName>
</protein>
<feature type="binding site" evidence="10">
    <location>
        <position position="212"/>
    </location>
    <ligand>
        <name>Mn(2+)</name>
        <dbReference type="ChEBI" id="CHEBI:29035"/>
    </ligand>
</feature>
<dbReference type="NCBIfam" id="TIGR03639">
    <property type="entry name" value="cas1_NMENI"/>
    <property type="match status" value="1"/>
</dbReference>
<dbReference type="NCBIfam" id="TIGR00287">
    <property type="entry name" value="cas1"/>
    <property type="match status" value="1"/>
</dbReference>
<keyword evidence="3 10" id="KW-0255">Endonuclease</keyword>
<dbReference type="HOGENOM" id="CLU_055263_1_0_0"/>
<keyword evidence="4 10" id="KW-0378">Hydrolase</keyword>
<keyword evidence="7 10" id="KW-0238">DNA-binding</keyword>
<dbReference type="EC" id="3.1.-.-" evidence="10"/>
<evidence type="ECO:0000256" key="5">
    <source>
        <dbReference type="ARBA" id="ARBA00022842"/>
    </source>
</evidence>
<dbReference type="PATRIC" id="fig|888055.3.peg.498"/>
<dbReference type="EMBL" id="AWVM01000026">
    <property type="protein sequence ID" value="ERK53439.1"/>
    <property type="molecule type" value="Genomic_DNA"/>
</dbReference>
<comment type="cofactor">
    <cofactor evidence="10">
        <name>Mg(2+)</name>
        <dbReference type="ChEBI" id="CHEBI:18420"/>
    </cofactor>
    <cofactor evidence="10">
        <name>Mn(2+)</name>
        <dbReference type="ChEBI" id="CHEBI:29035"/>
    </cofactor>
</comment>
<keyword evidence="5 10" id="KW-0460">Magnesium</keyword>
<evidence type="ECO:0000256" key="1">
    <source>
        <dbReference type="ARBA" id="ARBA00022722"/>
    </source>
</evidence>
<comment type="caution">
    <text evidence="11">The sequence shown here is derived from an EMBL/GenBank/DDBJ whole genome shotgun (WGS) entry which is preliminary data.</text>
</comment>
<name>U2QBF7_LEPWF</name>
<evidence type="ECO:0000256" key="6">
    <source>
        <dbReference type="ARBA" id="ARBA00023118"/>
    </source>
</evidence>
<dbReference type="GO" id="GO:0003677">
    <property type="term" value="F:DNA binding"/>
    <property type="evidence" value="ECO:0007669"/>
    <property type="project" value="UniProtKB-KW"/>
</dbReference>
<dbReference type="InterPro" id="IPR002729">
    <property type="entry name" value="CRISPR-assoc_Cas1"/>
</dbReference>
<comment type="similarity">
    <text evidence="10">Belongs to the CRISPR-associated endonuclease Cas1 family.</text>
</comment>
<evidence type="ECO:0000256" key="8">
    <source>
        <dbReference type="ARBA" id="ARBA00023211"/>
    </source>
</evidence>
<dbReference type="GO" id="GO:0043571">
    <property type="term" value="P:maintenance of CRISPR repeat elements"/>
    <property type="evidence" value="ECO:0007669"/>
    <property type="project" value="UniProtKB-UniRule"/>
</dbReference>
<reference evidence="11 12" key="1">
    <citation type="submission" date="2013-06" db="EMBL/GenBank/DDBJ databases">
        <authorList>
            <person name="Weinstock G."/>
            <person name="Sodergren E."/>
            <person name="Lobos E.A."/>
            <person name="Fulton L."/>
            <person name="Fulton R."/>
            <person name="Courtney L."/>
            <person name="Fronick C."/>
            <person name="O'Laughlin M."/>
            <person name="Godfrey J."/>
            <person name="Wilson R.M."/>
            <person name="Miner T."/>
            <person name="Farmer C."/>
            <person name="Delehaunty K."/>
            <person name="Cordes M."/>
            <person name="Minx P."/>
            <person name="Tomlinson C."/>
            <person name="Chen J."/>
            <person name="Wollam A."/>
            <person name="Pepin K.H."/>
            <person name="Bhonagiri V."/>
            <person name="Zhang X."/>
            <person name="Warren W."/>
            <person name="Mitreva M."/>
            <person name="Mardis E.R."/>
            <person name="Wilson R.K."/>
        </authorList>
    </citation>
    <scope>NUCLEOTIDE SEQUENCE [LARGE SCALE GENOMIC DNA]</scope>
    <source>
        <strain evidence="11 12">F0279</strain>
    </source>
</reference>